<accession>A0ABW1ZKS0</accession>
<proteinExistence type="predicted"/>
<dbReference type="RefSeq" id="WP_224608198.1">
    <property type="nucleotide sequence ID" value="NZ_JAIQXV010000008.1"/>
</dbReference>
<dbReference type="InterPro" id="IPR024219">
    <property type="entry name" value="DUF3809"/>
</dbReference>
<dbReference type="Gene3D" id="3.30.530.70">
    <property type="entry name" value="Uncharacterised protein PF12723, DUF3809"/>
    <property type="match status" value="1"/>
</dbReference>
<sequence length="167" mass="17378">MIVEAAQAFAVPWPGPHEAALAFVRDPARTLAHVRFLRGLQAGAGEVRGELVVPLPGLGNVDLPFSSALQLTPAGADLCPQPVAHERAWVEVAGQAQVQGAEVQFAFQFRAHLQTPDAQGWGGAAFEKMVRAAAGRTLERVARELPAALAQAAADDLAAGAAPPARP</sequence>
<dbReference type="Pfam" id="PF12723">
    <property type="entry name" value="DUF3809"/>
    <property type="match status" value="1"/>
</dbReference>
<gene>
    <name evidence="1" type="ORF">ACFP90_15165</name>
</gene>
<evidence type="ECO:0000313" key="1">
    <source>
        <dbReference type="EMBL" id="MFC6661530.1"/>
    </source>
</evidence>
<organism evidence="1 2">
    <name type="scientific">Deinococcus multiflagellatus</name>
    <dbReference type="NCBI Taxonomy" id="1656887"/>
    <lineage>
        <taxon>Bacteria</taxon>
        <taxon>Thermotogati</taxon>
        <taxon>Deinococcota</taxon>
        <taxon>Deinococci</taxon>
        <taxon>Deinococcales</taxon>
        <taxon>Deinococcaceae</taxon>
        <taxon>Deinococcus</taxon>
    </lineage>
</organism>
<reference evidence="2" key="1">
    <citation type="journal article" date="2019" name="Int. J. Syst. Evol. Microbiol.">
        <title>The Global Catalogue of Microorganisms (GCM) 10K type strain sequencing project: providing services to taxonomists for standard genome sequencing and annotation.</title>
        <authorList>
            <consortium name="The Broad Institute Genomics Platform"/>
            <consortium name="The Broad Institute Genome Sequencing Center for Infectious Disease"/>
            <person name="Wu L."/>
            <person name="Ma J."/>
        </authorList>
    </citation>
    <scope>NUCLEOTIDE SEQUENCE [LARGE SCALE GENOMIC DNA]</scope>
    <source>
        <strain evidence="2">CCUG 63830</strain>
    </source>
</reference>
<name>A0ABW1ZKS0_9DEIO</name>
<keyword evidence="2" id="KW-1185">Reference proteome</keyword>
<protein>
    <submittedName>
        <fullName evidence="1">DUF3809 domain-containing protein</fullName>
    </submittedName>
</protein>
<comment type="caution">
    <text evidence="1">The sequence shown here is derived from an EMBL/GenBank/DDBJ whole genome shotgun (WGS) entry which is preliminary data.</text>
</comment>
<evidence type="ECO:0000313" key="2">
    <source>
        <dbReference type="Proteomes" id="UP001596317"/>
    </source>
</evidence>
<dbReference type="Proteomes" id="UP001596317">
    <property type="component" value="Unassembled WGS sequence"/>
</dbReference>
<dbReference type="EMBL" id="JBHSWB010000001">
    <property type="protein sequence ID" value="MFC6661530.1"/>
    <property type="molecule type" value="Genomic_DNA"/>
</dbReference>